<feature type="domain" description="CBM2" evidence="7">
    <location>
        <begin position="58"/>
        <end position="171"/>
    </location>
</feature>
<dbReference type="PROSITE" id="PS00503">
    <property type="entry name" value="PECTINESTERASE_2"/>
    <property type="match status" value="1"/>
</dbReference>
<dbReference type="CDD" id="cd04082">
    <property type="entry name" value="CBM35_pectate_lyase-like"/>
    <property type="match status" value="2"/>
</dbReference>
<dbReference type="GO" id="GO:0005975">
    <property type="term" value="P:carbohydrate metabolic process"/>
    <property type="evidence" value="ECO:0007669"/>
    <property type="project" value="InterPro"/>
</dbReference>
<feature type="region of interest" description="Disordered" evidence="6">
    <location>
        <begin position="336"/>
        <end position="359"/>
    </location>
</feature>
<dbReference type="SUPFAM" id="SSF51126">
    <property type="entry name" value="Pectin lyase-like"/>
    <property type="match status" value="1"/>
</dbReference>
<dbReference type="InterPro" id="IPR012334">
    <property type="entry name" value="Pectin_lyas_fold"/>
</dbReference>
<dbReference type="EMBL" id="CP001614">
    <property type="protein sequence ID" value="ACR11667.1"/>
    <property type="molecule type" value="Genomic_DNA"/>
</dbReference>
<evidence type="ECO:0000313" key="10">
    <source>
        <dbReference type="Proteomes" id="UP000009080"/>
    </source>
</evidence>
<dbReference type="PANTHER" id="PTHR31321">
    <property type="entry name" value="ACYL-COA THIOESTER HYDROLASE YBHC-RELATED"/>
    <property type="match status" value="1"/>
</dbReference>
<dbReference type="HOGENOM" id="CLU_351928_0_0_6"/>
<feature type="compositionally biased region" description="Pro residues" evidence="6">
    <location>
        <begin position="341"/>
        <end position="359"/>
    </location>
</feature>
<feature type="compositionally biased region" description="Pro residues" evidence="6">
    <location>
        <begin position="165"/>
        <end position="179"/>
    </location>
</feature>
<evidence type="ECO:0000313" key="9">
    <source>
        <dbReference type="EMBL" id="ACR11667.1"/>
    </source>
</evidence>
<evidence type="ECO:0000256" key="2">
    <source>
        <dbReference type="ARBA" id="ARBA00022801"/>
    </source>
</evidence>
<dbReference type="GO" id="GO:0009279">
    <property type="term" value="C:cell outer membrane"/>
    <property type="evidence" value="ECO:0007669"/>
    <property type="project" value="TreeGrafter"/>
</dbReference>
<evidence type="ECO:0000256" key="4">
    <source>
        <dbReference type="ARBA" id="ARBA00023157"/>
    </source>
</evidence>
<dbReference type="STRING" id="377629.TERTU_2314"/>
<dbReference type="PROSITE" id="PS51173">
    <property type="entry name" value="CBM2"/>
    <property type="match status" value="1"/>
</dbReference>
<dbReference type="Gene3D" id="2.60.120.260">
    <property type="entry name" value="Galactose-binding domain-like"/>
    <property type="match status" value="2"/>
</dbReference>
<feature type="compositionally biased region" description="Polar residues" evidence="6">
    <location>
        <begin position="757"/>
        <end position="769"/>
    </location>
</feature>
<evidence type="ECO:0000259" key="8">
    <source>
        <dbReference type="PROSITE" id="PS51175"/>
    </source>
</evidence>
<dbReference type="InterPro" id="IPR012291">
    <property type="entry name" value="CBM2_carb-bd_dom_sf"/>
</dbReference>
<keyword evidence="2" id="KW-0378">Hydrolase</keyword>
<proteinExistence type="inferred from homology"/>
<feature type="compositionally biased region" description="Low complexity" evidence="6">
    <location>
        <begin position="180"/>
        <end position="200"/>
    </location>
</feature>
<accession>C5BK67</accession>
<dbReference type="GO" id="GO:0030599">
    <property type="term" value="F:pectinesterase activity"/>
    <property type="evidence" value="ECO:0007669"/>
    <property type="project" value="InterPro"/>
</dbReference>
<evidence type="ECO:0000256" key="1">
    <source>
        <dbReference type="ARBA" id="ARBA00008891"/>
    </source>
</evidence>
<dbReference type="AlphaFoldDB" id="C5BK67"/>
<dbReference type="InterPro" id="IPR000070">
    <property type="entry name" value="Pectinesterase_cat"/>
</dbReference>
<organism evidence="9 10">
    <name type="scientific">Teredinibacter turnerae (strain ATCC 39867 / T7901)</name>
    <dbReference type="NCBI Taxonomy" id="377629"/>
    <lineage>
        <taxon>Bacteria</taxon>
        <taxon>Pseudomonadati</taxon>
        <taxon>Pseudomonadota</taxon>
        <taxon>Gammaproteobacteria</taxon>
        <taxon>Cellvibrionales</taxon>
        <taxon>Cellvibrionaceae</taxon>
        <taxon>Teredinibacter</taxon>
    </lineage>
</organism>
<protein>
    <submittedName>
        <fullName evidence="9">Pectinesterase</fullName>
    </submittedName>
</protein>
<feature type="domain" description="CBM6" evidence="8">
    <location>
        <begin position="203"/>
        <end position="328"/>
    </location>
</feature>
<keyword evidence="4" id="KW-1015">Disulfide bond</keyword>
<dbReference type="InterPro" id="IPR005084">
    <property type="entry name" value="CBM6"/>
</dbReference>
<dbReference type="InterPro" id="IPR033131">
    <property type="entry name" value="Pectinesterase_Asp_AS"/>
</dbReference>
<feature type="region of interest" description="Disordered" evidence="6">
    <location>
        <begin position="757"/>
        <end position="778"/>
    </location>
</feature>
<feature type="region of interest" description="Disordered" evidence="6">
    <location>
        <begin position="158"/>
        <end position="200"/>
    </location>
</feature>
<dbReference type="CAZy" id="CBM35">
    <property type="family name" value="Carbohydrate-Binding Module Family 35"/>
</dbReference>
<name>C5BK67_TERTT</name>
<dbReference type="OrthoDB" id="9804686at2"/>
<dbReference type="eggNOG" id="COG4677">
    <property type="taxonomic scope" value="Bacteria"/>
</dbReference>
<dbReference type="GO" id="GO:0004553">
    <property type="term" value="F:hydrolase activity, hydrolyzing O-glycosyl compounds"/>
    <property type="evidence" value="ECO:0007669"/>
    <property type="project" value="InterPro"/>
</dbReference>
<dbReference type="GO" id="GO:0030247">
    <property type="term" value="F:polysaccharide binding"/>
    <property type="evidence" value="ECO:0007669"/>
    <property type="project" value="UniProtKB-UniRule"/>
</dbReference>
<evidence type="ECO:0000259" key="7">
    <source>
        <dbReference type="PROSITE" id="PS51173"/>
    </source>
</evidence>
<dbReference type="PROSITE" id="PS51175">
    <property type="entry name" value="CBM6"/>
    <property type="match status" value="2"/>
</dbReference>
<evidence type="ECO:0000256" key="6">
    <source>
        <dbReference type="SAM" id="MobiDB-lite"/>
    </source>
</evidence>
<dbReference type="CAZy" id="CBM2">
    <property type="family name" value="Carbohydrate-Binding Module Family 2"/>
</dbReference>
<evidence type="ECO:0000256" key="5">
    <source>
        <dbReference type="PROSITE-ProRule" id="PRU10040"/>
    </source>
</evidence>
<keyword evidence="10" id="KW-1185">Reference proteome</keyword>
<dbReference type="Pfam" id="PF00553">
    <property type="entry name" value="CBM_2"/>
    <property type="match status" value="1"/>
</dbReference>
<sequence>MLYFKNKNKSLRYFTNKTGIRLCSPKSNYWHHNYYRYFMNKIIRTLLVFAVTTVSLFLTHKALALSCSASADTWGSGYVINVTVVNDGSSAIDSWQVELAFDQNPGVTGSWSANIEESGSTVIASNVSWNGFLESGQSTSFGFQGTHNGNFSLPSCSASSVGIPTPTPSPSPSPGPTVTPTPTSTPSITPTPTVTPTPVSGELVIEENTPGFCGVDGTIDTNNGGFTGSGFANTSNIAGATITWQVQAEFAGNYQLDWRYASASTNGRSAAVSVNGSNLGTVNFPTTGAWDSWTIDSAQLYLAQGNNTITLIAQTNEGLPNVDSLTLLGNGVNAVDCQTPTPSPSPSPTPSPTPTPPPADVTVFIQENANGFCSVDGSIDNENSGYTGSGYANTDNMTGQAINWSVDTSAANYVLEWRYANGSTIDRAGTLKVNGNTVRTVSFPTTGDWASWADTRVSVALEEGVNSIRLESSTTEGLANIDSLALTGISVAPASCPLPQDCNNITSGTILTVAANGSAQYSSVQSAVNSVSSSNNQQVVIRIRPGTYYEKLLINRPNITFCGETGAESSTILTYSDGADTAGGTSASYSVSITANDISMENLTIQNTRGVGSQGVALRVSAERAQFKNMRFLGYQDTLYTHGGTQYFRDCYVEGSVDYIFGAATAVFENCHVHSLVNGTAVVAPNTAIERSYGLVFLGGQLTKASAVRDGAVALGRNWGAYGAATFIGVYLDTHIAPEGWRPMGSNTLDTSRFSEYQNTGPGSATSQRAPQSNQLSASQASQYTVDNILSPWIPSFSQ</sequence>
<dbReference type="SMART" id="SM00637">
    <property type="entry name" value="CBD_II"/>
    <property type="match status" value="1"/>
</dbReference>
<dbReference type="RefSeq" id="WP_015817779.1">
    <property type="nucleotide sequence ID" value="NC_012997.1"/>
</dbReference>
<dbReference type="InterPro" id="IPR008979">
    <property type="entry name" value="Galactose-bd-like_sf"/>
</dbReference>
<dbReference type="GO" id="GO:0042545">
    <property type="term" value="P:cell wall modification"/>
    <property type="evidence" value="ECO:0007669"/>
    <property type="project" value="InterPro"/>
</dbReference>
<gene>
    <name evidence="9" type="ordered locus">TERTU_2314</name>
</gene>
<dbReference type="InterPro" id="IPR008965">
    <property type="entry name" value="CBM2/CBM3_carb-bd_dom_sf"/>
</dbReference>
<reference evidence="9 10" key="1">
    <citation type="journal article" date="2009" name="PLoS ONE">
        <title>The complete genome of Teredinibacter turnerae T7901: an intracellular endosymbiont of marine wood-boring bivalves (shipworms).</title>
        <authorList>
            <person name="Yang J.C."/>
            <person name="Madupu R."/>
            <person name="Durkin A.S."/>
            <person name="Ekborg N.A."/>
            <person name="Pedamallu C.S."/>
            <person name="Hostetler J.B."/>
            <person name="Radune D."/>
            <person name="Toms B.S."/>
            <person name="Henrissat B."/>
            <person name="Coutinho P.M."/>
            <person name="Schwarz S."/>
            <person name="Field L."/>
            <person name="Trindade-Silva A.E."/>
            <person name="Soares C.A.G."/>
            <person name="Elshahawi S."/>
            <person name="Hanora A."/>
            <person name="Schmidt E.W."/>
            <person name="Haygood M.G."/>
            <person name="Posfai J."/>
            <person name="Benner J."/>
            <person name="Madinger C."/>
            <person name="Nove J."/>
            <person name="Anton B."/>
            <person name="Chaudhary K."/>
            <person name="Foster J."/>
            <person name="Holman A."/>
            <person name="Kumar S."/>
            <person name="Lessard P.A."/>
            <person name="Luyten Y.A."/>
            <person name="Slatko B."/>
            <person name="Wood N."/>
            <person name="Wu B."/>
            <person name="Teplitski M."/>
            <person name="Mougous J.D."/>
            <person name="Ward N."/>
            <person name="Eisen J.A."/>
            <person name="Badger J.H."/>
            <person name="Distel D.L."/>
        </authorList>
    </citation>
    <scope>NUCLEOTIDE SEQUENCE [LARGE SCALE GENOMIC DNA]</scope>
    <source>
        <strain evidence="10">ATCC 39867 / T7901</strain>
    </source>
</reference>
<dbReference type="Gene3D" id="2.160.20.10">
    <property type="entry name" value="Single-stranded right-handed beta-helix, Pectin lyase-like"/>
    <property type="match status" value="1"/>
</dbReference>
<evidence type="ECO:0000256" key="3">
    <source>
        <dbReference type="ARBA" id="ARBA00023085"/>
    </source>
</evidence>
<dbReference type="Proteomes" id="UP000009080">
    <property type="component" value="Chromosome"/>
</dbReference>
<dbReference type="Gene3D" id="2.60.40.290">
    <property type="match status" value="1"/>
</dbReference>
<dbReference type="SUPFAM" id="SSF49785">
    <property type="entry name" value="Galactose-binding domain-like"/>
    <property type="match status" value="2"/>
</dbReference>
<keyword evidence="3" id="KW-0063">Aspartyl esterase</keyword>
<dbReference type="PANTHER" id="PTHR31321:SF57">
    <property type="entry name" value="PECTINESTERASE 53-RELATED"/>
    <property type="match status" value="1"/>
</dbReference>
<feature type="active site" evidence="5">
    <location>
        <position position="658"/>
    </location>
</feature>
<dbReference type="Pfam" id="PF03422">
    <property type="entry name" value="CBM_6"/>
    <property type="match status" value="2"/>
</dbReference>
<dbReference type="KEGG" id="ttu:TERTU_2314"/>
<dbReference type="InterPro" id="IPR011050">
    <property type="entry name" value="Pectin_lyase_fold/virulence"/>
</dbReference>
<feature type="domain" description="CBM6" evidence="8">
    <location>
        <begin position="363"/>
        <end position="487"/>
    </location>
</feature>
<dbReference type="Pfam" id="PF01095">
    <property type="entry name" value="Pectinesterase"/>
    <property type="match status" value="1"/>
</dbReference>
<dbReference type="SUPFAM" id="SSF49384">
    <property type="entry name" value="Carbohydrate-binding domain"/>
    <property type="match status" value="1"/>
</dbReference>
<dbReference type="InterPro" id="IPR001919">
    <property type="entry name" value="CBD2"/>
</dbReference>
<comment type="similarity">
    <text evidence="1">Belongs to the pectinesterase family.</text>
</comment>